<reference evidence="1 2" key="3">
    <citation type="journal article" date="2022" name="Microbiol. Spectr.">
        <title>Folding features and dynamics of 3D genome architecture in plant fungal pathogens.</title>
        <authorList>
            <person name="Xia C."/>
        </authorList>
    </citation>
    <scope>NUCLEOTIDE SEQUENCE [LARGE SCALE GENOMIC DNA]</scope>
    <source>
        <strain evidence="1 2">93-210</strain>
    </source>
</reference>
<protein>
    <submittedName>
        <fullName evidence="1">Uncharacterized protein</fullName>
    </submittedName>
</protein>
<evidence type="ECO:0000313" key="2">
    <source>
        <dbReference type="Proteomes" id="UP001060170"/>
    </source>
</evidence>
<organism evidence="1 2">
    <name type="scientific">Puccinia striiformis f. sp. tritici</name>
    <dbReference type="NCBI Taxonomy" id="168172"/>
    <lineage>
        <taxon>Eukaryota</taxon>
        <taxon>Fungi</taxon>
        <taxon>Dikarya</taxon>
        <taxon>Basidiomycota</taxon>
        <taxon>Pucciniomycotina</taxon>
        <taxon>Pucciniomycetes</taxon>
        <taxon>Pucciniales</taxon>
        <taxon>Pucciniaceae</taxon>
        <taxon>Puccinia</taxon>
    </lineage>
</organism>
<reference evidence="2" key="2">
    <citation type="journal article" date="2018" name="Mol. Plant Microbe Interact.">
        <title>Genome sequence resources for the wheat stripe rust pathogen (Puccinia striiformis f. sp. tritici) and the barley stripe rust pathogen (Puccinia striiformis f. sp. hordei).</title>
        <authorList>
            <person name="Xia C."/>
            <person name="Wang M."/>
            <person name="Yin C."/>
            <person name="Cornejo O.E."/>
            <person name="Hulbert S.H."/>
            <person name="Chen X."/>
        </authorList>
    </citation>
    <scope>NUCLEOTIDE SEQUENCE [LARGE SCALE GENOMIC DNA]</scope>
    <source>
        <strain evidence="2">93-210</strain>
    </source>
</reference>
<comment type="caution">
    <text evidence="1">The sequence shown here is derived from an EMBL/GenBank/DDBJ whole genome shotgun (WGS) entry which is preliminary data.</text>
</comment>
<accession>A0ACC0EAJ1</accession>
<reference evidence="2" key="1">
    <citation type="journal article" date="2018" name="BMC Genomics">
        <title>Genomic insights into host adaptation between the wheat stripe rust pathogen (Puccinia striiformis f. sp. tritici) and the barley stripe rust pathogen (Puccinia striiformis f. sp. hordei).</title>
        <authorList>
            <person name="Xia C."/>
            <person name="Wang M."/>
            <person name="Yin C."/>
            <person name="Cornejo O.E."/>
            <person name="Hulbert S.H."/>
            <person name="Chen X."/>
        </authorList>
    </citation>
    <scope>NUCLEOTIDE SEQUENCE [LARGE SCALE GENOMIC DNA]</scope>
    <source>
        <strain evidence="2">93-210</strain>
    </source>
</reference>
<sequence>MRDQVMRSGPAVHEQTKRYLHDFLDTYRAQALVLRETWDVVMAWFDEQGSLQPIDTSLLPTTTTVTVRFPKISQSEKLAHCSTRPATVDSYLDLYDLIGEAIASTSDNHPRPKGGVSACSIEAGGLFHPIKLAKLAQTLIKTYRIVSITAHTARPAPFSFLTSCHASHLRSTNENIPPIKKQKKDKMGRSAMLGPERGIDERSSGPHRLASSSKGLASSELPLESSADLVVRKRPMSDSLTSCALTSILKRLFVRLIHEPVTTSSRASTSQG</sequence>
<gene>
    <name evidence="1" type="ORF">MJO28_008396</name>
</gene>
<evidence type="ECO:0000313" key="1">
    <source>
        <dbReference type="EMBL" id="KAI7949575.1"/>
    </source>
</evidence>
<dbReference type="EMBL" id="CM045872">
    <property type="protein sequence ID" value="KAI7949575.1"/>
    <property type="molecule type" value="Genomic_DNA"/>
</dbReference>
<name>A0ACC0EAJ1_9BASI</name>
<keyword evidence="2" id="KW-1185">Reference proteome</keyword>
<proteinExistence type="predicted"/>
<dbReference type="Proteomes" id="UP001060170">
    <property type="component" value="Chromosome 8"/>
</dbReference>